<accession>A0ABQ6CQS9</accession>
<evidence type="ECO:0000313" key="2">
    <source>
        <dbReference type="Proteomes" id="UP001156882"/>
    </source>
</evidence>
<proteinExistence type="predicted"/>
<keyword evidence="2" id="KW-1185">Reference proteome</keyword>
<gene>
    <name evidence="1" type="ORF">GCM10007874_35730</name>
</gene>
<reference evidence="2" key="1">
    <citation type="journal article" date="2019" name="Int. J. Syst. Evol. Microbiol.">
        <title>The Global Catalogue of Microorganisms (GCM) 10K type strain sequencing project: providing services to taxonomists for standard genome sequencing and annotation.</title>
        <authorList>
            <consortium name="The Broad Institute Genomics Platform"/>
            <consortium name="The Broad Institute Genome Sequencing Center for Infectious Disease"/>
            <person name="Wu L."/>
            <person name="Ma J."/>
        </authorList>
    </citation>
    <scope>NUCLEOTIDE SEQUENCE [LARGE SCALE GENOMIC DNA]</scope>
    <source>
        <strain evidence="2">NBRC 101365</strain>
    </source>
</reference>
<sequence>MPYQLIEIVDETQQRNVGSMPYETHEEALESAIRSAQTFQGGYGYDNEQGHWWGKDADGRLTRILVEGT</sequence>
<dbReference type="Proteomes" id="UP001156882">
    <property type="component" value="Unassembled WGS sequence"/>
</dbReference>
<protein>
    <submittedName>
        <fullName evidence="1">Uncharacterized protein</fullName>
    </submittedName>
</protein>
<dbReference type="EMBL" id="BSPC01000030">
    <property type="protein sequence ID" value="GLS20556.1"/>
    <property type="molecule type" value="Genomic_DNA"/>
</dbReference>
<evidence type="ECO:0000313" key="1">
    <source>
        <dbReference type="EMBL" id="GLS20556.1"/>
    </source>
</evidence>
<name>A0ABQ6CQS9_9HYPH</name>
<comment type="caution">
    <text evidence="1">The sequence shown here is derived from an EMBL/GenBank/DDBJ whole genome shotgun (WGS) entry which is preliminary data.</text>
</comment>
<organism evidence="1 2">
    <name type="scientific">Labrys miyagiensis</name>
    <dbReference type="NCBI Taxonomy" id="346912"/>
    <lineage>
        <taxon>Bacteria</taxon>
        <taxon>Pseudomonadati</taxon>
        <taxon>Pseudomonadota</taxon>
        <taxon>Alphaproteobacteria</taxon>
        <taxon>Hyphomicrobiales</taxon>
        <taxon>Xanthobacteraceae</taxon>
        <taxon>Labrys</taxon>
    </lineage>
</organism>